<accession>A0A6L6IQ29</accession>
<sequence>MVDKMKQIALLGSIFFLLSCAQAEDNYPKDVTAFLNNAESCQHLAGEWDSQLPKAQQENIERQVNIVCPTAKEQQAELRARYSGEQNILDVINGYDF</sequence>
<protein>
    <recommendedName>
        <fullName evidence="4">EexN family lipoprotein</fullName>
    </recommendedName>
</protein>
<dbReference type="PROSITE" id="PS51257">
    <property type="entry name" value="PROKAR_LIPOPROTEIN"/>
    <property type="match status" value="1"/>
</dbReference>
<reference evidence="2 3" key="1">
    <citation type="submission" date="2019-11" db="EMBL/GenBank/DDBJ databases">
        <title>Escherichia alba sp. nov. isolated from the gut of plastic-eating superworms Zophobas atratus.</title>
        <authorList>
            <person name="Yang Y."/>
        </authorList>
    </citation>
    <scope>NUCLEOTIDE SEQUENCE [LARGE SCALE GENOMIC DNA]</scope>
    <source>
        <strain evidence="3">BIT-B35</strain>
    </source>
</reference>
<dbReference type="Proteomes" id="UP000477739">
    <property type="component" value="Unassembled WGS sequence"/>
</dbReference>
<dbReference type="EMBL" id="WMJZ01000021">
    <property type="protein sequence ID" value="MTH47616.1"/>
    <property type="molecule type" value="Genomic_DNA"/>
</dbReference>
<feature type="chain" id="PRO_5027005821" description="EexN family lipoprotein" evidence="1">
    <location>
        <begin position="24"/>
        <end position="97"/>
    </location>
</feature>
<comment type="caution">
    <text evidence="2">The sequence shown here is derived from an EMBL/GenBank/DDBJ whole genome shotgun (WGS) entry which is preliminary data.</text>
</comment>
<feature type="signal peptide" evidence="1">
    <location>
        <begin position="1"/>
        <end position="23"/>
    </location>
</feature>
<organism evidence="2 3">
    <name type="scientific">Intestinirhabdus alba</name>
    <dbReference type="NCBI Taxonomy" id="2899544"/>
    <lineage>
        <taxon>Bacteria</taxon>
        <taxon>Pseudomonadati</taxon>
        <taxon>Pseudomonadota</taxon>
        <taxon>Gammaproteobacteria</taxon>
        <taxon>Enterobacterales</taxon>
        <taxon>Enterobacteriaceae</taxon>
        <taxon>Intestinirhabdus</taxon>
    </lineage>
</organism>
<gene>
    <name evidence="2" type="ORF">GJV78_15395</name>
</gene>
<evidence type="ECO:0000256" key="1">
    <source>
        <dbReference type="SAM" id="SignalP"/>
    </source>
</evidence>
<evidence type="ECO:0000313" key="3">
    <source>
        <dbReference type="Proteomes" id="UP000477739"/>
    </source>
</evidence>
<dbReference type="AlphaFoldDB" id="A0A6L6IQ29"/>
<name>A0A6L6IQ29_9ENTR</name>
<evidence type="ECO:0000313" key="2">
    <source>
        <dbReference type="EMBL" id="MTH47616.1"/>
    </source>
</evidence>
<evidence type="ECO:0008006" key="4">
    <source>
        <dbReference type="Google" id="ProtNLM"/>
    </source>
</evidence>
<dbReference type="OrthoDB" id="7284504at2"/>
<keyword evidence="1" id="KW-0732">Signal</keyword>
<keyword evidence="3" id="KW-1185">Reference proteome</keyword>
<proteinExistence type="predicted"/>